<dbReference type="InterPro" id="IPR001173">
    <property type="entry name" value="Glyco_trans_2-like"/>
</dbReference>
<dbReference type="Pfam" id="PF00535">
    <property type="entry name" value="Glycos_transf_2"/>
    <property type="match status" value="1"/>
</dbReference>
<accession>A0ABX1D1R8</accession>
<comment type="caution">
    <text evidence="2">The sequence shown here is derived from an EMBL/GenBank/DDBJ whole genome shotgun (WGS) entry which is preliminary data.</text>
</comment>
<dbReference type="RefSeq" id="WP_168139123.1">
    <property type="nucleotide sequence ID" value="NZ_JAAVJR010000010.1"/>
</dbReference>
<feature type="domain" description="Glycosyltransferase 2-like" evidence="1">
    <location>
        <begin position="208"/>
        <end position="368"/>
    </location>
</feature>
<name>A0ABX1D1R8_9FLAO</name>
<reference evidence="2 3" key="1">
    <citation type="submission" date="2020-03" db="EMBL/GenBank/DDBJ databases">
        <title>Salinimicrobium sp. nov, isolated from SCS.</title>
        <authorList>
            <person name="Cao W.R."/>
        </authorList>
    </citation>
    <scope>NUCLEOTIDE SEQUENCE [LARGE SCALE GENOMIC DNA]</scope>
    <source>
        <strain evidence="3">J15B91</strain>
    </source>
</reference>
<dbReference type="Gene3D" id="3.90.550.10">
    <property type="entry name" value="Spore Coat Polysaccharide Biosynthesis Protein SpsA, Chain A"/>
    <property type="match status" value="1"/>
</dbReference>
<dbReference type="PANTHER" id="PTHR43685:SF2">
    <property type="entry name" value="GLYCOSYLTRANSFERASE 2-LIKE DOMAIN-CONTAINING PROTEIN"/>
    <property type="match status" value="1"/>
</dbReference>
<proteinExistence type="predicted"/>
<dbReference type="PANTHER" id="PTHR43685">
    <property type="entry name" value="GLYCOSYLTRANSFERASE"/>
    <property type="match status" value="1"/>
</dbReference>
<dbReference type="SUPFAM" id="SSF53448">
    <property type="entry name" value="Nucleotide-diphospho-sugar transferases"/>
    <property type="match status" value="1"/>
</dbReference>
<dbReference type="InterPro" id="IPR050834">
    <property type="entry name" value="Glycosyltransf_2"/>
</dbReference>
<keyword evidence="3" id="KW-1185">Reference proteome</keyword>
<dbReference type="InterPro" id="IPR029044">
    <property type="entry name" value="Nucleotide-diphossugar_trans"/>
</dbReference>
<protein>
    <submittedName>
        <fullName evidence="2">Glycosyltransferase family 2 protein</fullName>
    </submittedName>
</protein>
<evidence type="ECO:0000313" key="3">
    <source>
        <dbReference type="Proteomes" id="UP000703674"/>
    </source>
</evidence>
<evidence type="ECO:0000259" key="1">
    <source>
        <dbReference type="Pfam" id="PF00535"/>
    </source>
</evidence>
<dbReference type="EMBL" id="JAAVJR010000010">
    <property type="protein sequence ID" value="NJW54037.1"/>
    <property type="molecule type" value="Genomic_DNA"/>
</dbReference>
<gene>
    <name evidence="2" type="ORF">HC175_14040</name>
</gene>
<dbReference type="Proteomes" id="UP000703674">
    <property type="component" value="Unassembled WGS sequence"/>
</dbReference>
<evidence type="ECO:0000313" key="2">
    <source>
        <dbReference type="EMBL" id="NJW54037.1"/>
    </source>
</evidence>
<sequence>MSPEEKFKEYETSKGEILWYLGQPDLDKLESLAEGPGDLWHSSLDQGFTGIFPELKYQIAVFWWFLNDFEHLDQSVCWRINPHAFVVRKKVWEIMKGFPVDYESEIMKALDLGFRMLRYCGGVPMYIKDLYPKVQQQINIPAKERYLFFLKNFKKEHAVNMLLKMGSVHPFQEFKAYRKAASMSYHKNEYPPIPPRKLEEISGAPTVSVIIPTMFRQEYTLQLLKDYSLQTYPVKEVVVVDATPPEERNDDIYNSEVYPFDLKVFWQKTKGSCRARNEAIEECAGDYIIFADDDTRIPEDFVENHLRLLHTYKVDACNGMDVMARNSYQDLHDLKRILDQMGLSRWKAGAAQTFSNANSCVKRSLVEKLIGNDINFDGGYGEDSDFGFSIFEKGHFVMHNPFSVNLHLKPKAGGYRHWASQSAILGKKRKKQAWELDKPVGLIKPVPSPTIMYGILKRFKKDQIREYRSRYFFLYLWQRPKRNFFFRVLKLPYKIKQFNLSMMYAKNLLKRGERYK</sequence>
<dbReference type="CDD" id="cd00761">
    <property type="entry name" value="Glyco_tranf_GTA_type"/>
    <property type="match status" value="1"/>
</dbReference>
<organism evidence="2 3">
    <name type="scientific">Salinimicrobium oceani</name>
    <dbReference type="NCBI Taxonomy" id="2722702"/>
    <lineage>
        <taxon>Bacteria</taxon>
        <taxon>Pseudomonadati</taxon>
        <taxon>Bacteroidota</taxon>
        <taxon>Flavobacteriia</taxon>
        <taxon>Flavobacteriales</taxon>
        <taxon>Flavobacteriaceae</taxon>
        <taxon>Salinimicrobium</taxon>
    </lineage>
</organism>